<feature type="transmembrane region" description="Helical" evidence="2">
    <location>
        <begin position="110"/>
        <end position="130"/>
    </location>
</feature>
<dbReference type="RefSeq" id="WP_307173158.1">
    <property type="nucleotide sequence ID" value="NZ_JAUSYP010000001.1"/>
</dbReference>
<keyword evidence="2" id="KW-0812">Transmembrane</keyword>
<dbReference type="SUPFAM" id="SSF52540">
    <property type="entry name" value="P-loop containing nucleoside triphosphate hydrolases"/>
    <property type="match status" value="2"/>
</dbReference>
<keyword evidence="4" id="KW-1185">Reference proteome</keyword>
<proteinExistence type="predicted"/>
<dbReference type="InterPro" id="IPR027417">
    <property type="entry name" value="P-loop_NTPase"/>
</dbReference>
<feature type="transmembrane region" description="Helical" evidence="2">
    <location>
        <begin position="142"/>
        <end position="159"/>
    </location>
</feature>
<keyword evidence="3" id="KW-0067">ATP-binding</keyword>
<accession>A0ABU0QF96</accession>
<gene>
    <name evidence="3" type="ORF">QF034_000289</name>
</gene>
<evidence type="ECO:0000256" key="1">
    <source>
        <dbReference type="SAM" id="MobiDB-lite"/>
    </source>
</evidence>
<feature type="transmembrane region" description="Helical" evidence="2">
    <location>
        <begin position="358"/>
        <end position="379"/>
    </location>
</feature>
<dbReference type="EMBL" id="JAUSYP010000001">
    <property type="protein sequence ID" value="MDQ0746058.1"/>
    <property type="molecule type" value="Genomic_DNA"/>
</dbReference>
<feature type="transmembrane region" description="Helical" evidence="2">
    <location>
        <begin position="523"/>
        <end position="543"/>
    </location>
</feature>
<evidence type="ECO:0000313" key="3">
    <source>
        <dbReference type="EMBL" id="MDQ0746058.1"/>
    </source>
</evidence>
<protein>
    <submittedName>
        <fullName evidence="3">Energy-coupling factor transporter ATP-binding protein EcfA2</fullName>
    </submittedName>
</protein>
<keyword evidence="2" id="KW-1133">Transmembrane helix</keyword>
<organism evidence="3 4">
    <name type="scientific">Streptomyces africanus</name>
    <dbReference type="NCBI Taxonomy" id="231024"/>
    <lineage>
        <taxon>Bacteria</taxon>
        <taxon>Bacillati</taxon>
        <taxon>Actinomycetota</taxon>
        <taxon>Actinomycetes</taxon>
        <taxon>Kitasatosporales</taxon>
        <taxon>Streptomycetaceae</taxon>
        <taxon>Streptomyces</taxon>
    </lineage>
</organism>
<feature type="transmembrane region" description="Helical" evidence="2">
    <location>
        <begin position="447"/>
        <end position="470"/>
    </location>
</feature>
<feature type="transmembrane region" description="Helical" evidence="2">
    <location>
        <begin position="490"/>
        <end position="511"/>
    </location>
</feature>
<dbReference type="Proteomes" id="UP001232755">
    <property type="component" value="Unassembled WGS sequence"/>
</dbReference>
<evidence type="ECO:0000313" key="4">
    <source>
        <dbReference type="Proteomes" id="UP001232755"/>
    </source>
</evidence>
<dbReference type="GO" id="GO:0005524">
    <property type="term" value="F:ATP binding"/>
    <property type="evidence" value="ECO:0007669"/>
    <property type="project" value="UniProtKB-KW"/>
</dbReference>
<evidence type="ECO:0000256" key="2">
    <source>
        <dbReference type="SAM" id="Phobius"/>
    </source>
</evidence>
<keyword evidence="3" id="KW-0547">Nucleotide-binding</keyword>
<sequence length="975" mass="106259">MRRGTARWGAGSSTAPDGAAHAAPLRDWRYAAEMAAYQRSVEAILAEPSVTDRLLSRPEVTAEAVRAAMQAPAAVNRAFSLSTETLLDTREKLDQRTNTRRKLARARAEAGLEPASLAVLLCLGALIVAAPERHTYWSRTQSVVVEVLVAAALGGWLSFRPRARRHLWSLFVRVVGPVELWLDKQEAESALKALEAEFTTHSARQVLLEVITALLGDDPHSVLMYDSYQGLRARADAQFFVLSKCGRQLARKLSLIDGGTIALSGPRGSGKTTLLRAAPELLRTDTPADRGGADLVVAVDVPAAYTPYDFLLSCLVGVCRQYLRRSGQAVPDFTRLSGMVRRRRQVAALVRRGARWSLFAVPAAALFVLGTAAAVRGWWDGHRSLVQSWIADGVQEAVHGVSMVWQGKYTLVCLAIVYASAVVWTLRAPGRLRRFLGVGPRDRIGWVIVWIVGWCLFLVPVVDVLLDFLGFLLDWDPSLLDELIATSEDAALPVALALVALVMVFFGLLASERPRSLTRQDRLLLAVMGAVAAAAGVLSAFSISRPYLSEPENPARLGLLVLGTSLVTASRSRRGPRPAQTELARRCEDQLYRLRTAQSTSASLNLAPTALFTTAHSSSLSSVPPNFPQLVAEFRELLGAITQELRATDDGHVFLCIDELDRMGTADKAREFLGEVKAVLGIPWVFCLVTVAEDVSAAFVRRGLPNRDATDSSFDDVVHVRPMALSESVAILQQRVRRLPYPYAVLAHALSGGIPRDLIRYALRLVELRESTPYVELRDISYQMLTEELSDTLAGFRTLLAGQAWTAGTAHVLTGYRMLTEQLDASCPHRREALVRALQAFVWPAAPASGEQGSAADTEEALPETTRLLIAEARAYAVYGLTLLQVFTPSGFDQRSAEIDAQEPDGATQRLADMRLELAVSPYSARELIHRVRRAWGLPDTSASFPPAESGICTHLPCSPAPRTAAGDITGDFPV</sequence>
<feature type="region of interest" description="Disordered" evidence="1">
    <location>
        <begin position="1"/>
        <end position="20"/>
    </location>
</feature>
<comment type="caution">
    <text evidence="3">The sequence shown here is derived from an EMBL/GenBank/DDBJ whole genome shotgun (WGS) entry which is preliminary data.</text>
</comment>
<reference evidence="3 4" key="1">
    <citation type="submission" date="2023-07" db="EMBL/GenBank/DDBJ databases">
        <title>Comparative genomics of wheat-associated soil bacteria to identify genetic determinants of phenazine resistance.</title>
        <authorList>
            <person name="Mouncey N."/>
        </authorList>
    </citation>
    <scope>NUCLEOTIDE SEQUENCE [LARGE SCALE GENOMIC DNA]</scope>
    <source>
        <strain evidence="3 4">B3I12</strain>
    </source>
</reference>
<name>A0ABU0QF96_9ACTN</name>
<keyword evidence="2" id="KW-0472">Membrane</keyword>
<feature type="transmembrane region" description="Helical" evidence="2">
    <location>
        <begin position="409"/>
        <end position="426"/>
    </location>
</feature>